<protein>
    <submittedName>
        <fullName evidence="2">ARM repeat-containing protein</fullName>
    </submittedName>
</protein>
<dbReference type="Proteomes" id="UP001067231">
    <property type="component" value="Unassembled WGS sequence"/>
</dbReference>
<dbReference type="SUPFAM" id="SSF48371">
    <property type="entry name" value="ARM repeat"/>
    <property type="match status" value="1"/>
</dbReference>
<dbReference type="AlphaFoldDB" id="A0A9D5DIW0"/>
<evidence type="ECO:0000313" key="2">
    <source>
        <dbReference type="EMBL" id="KAJ1606532.1"/>
    </source>
</evidence>
<feature type="region of interest" description="Disordered" evidence="1">
    <location>
        <begin position="266"/>
        <end position="288"/>
    </location>
</feature>
<organism evidence="2">
    <name type="scientific">Cryptosporidium canis</name>
    <dbReference type="NCBI Taxonomy" id="195482"/>
    <lineage>
        <taxon>Eukaryota</taxon>
        <taxon>Sar</taxon>
        <taxon>Alveolata</taxon>
        <taxon>Apicomplexa</taxon>
        <taxon>Conoidasida</taxon>
        <taxon>Coccidia</taxon>
        <taxon>Eucoccidiorida</taxon>
        <taxon>Eimeriorina</taxon>
        <taxon>Cryptosporidiidae</taxon>
        <taxon>Cryptosporidium</taxon>
    </lineage>
</organism>
<dbReference type="InterPro" id="IPR016024">
    <property type="entry name" value="ARM-type_fold"/>
</dbReference>
<dbReference type="Gene3D" id="1.25.10.10">
    <property type="entry name" value="Leucine-rich Repeat Variant"/>
    <property type="match status" value="1"/>
</dbReference>
<feature type="compositionally biased region" description="Low complexity" evidence="1">
    <location>
        <begin position="266"/>
        <end position="277"/>
    </location>
</feature>
<name>A0A9D5DIW0_9CRYT</name>
<sequence>MSNVLTCKALKLICGEDIRYFELAEVIYLTRMKKLYVCLGRHSIYLLKRNLRKTISGGKLKYSQIEGIYEDTSKDTRFLILFDNEDGKVWIDDKIIINCLNRCMLCNYLEMAWRSDHAFRTGKYYDFPRFGINLSEVGRLVESSKKRNERFKKVKSIMVWRINSGENNAHRFDTSKCVGLLDERTLIAIQNQLKSVEEGYTTTIFPLTKVEEFQDYRRYHFDGYFFFAKQGFENKATQSYSSQTGSYVSYNGVEIDINVHPQIFLNQKKPNTNNTQTRESKEAETKGSSNIGSSLYNVAQEYVRFLSNMYTSQTYSVYLNGQYNKKMNLSDDISTWSCWEIFIKTTRASIACIIMRRCYIPPTLDSYQDISVTYSCSYKDMRYFNITDRDLLRECRLTADSISPISQHHTLYTEFIQSQLDTLLFDEFSYSWISTNIKLHPVFRTGARSFLKSILQMLDKANILADRDLIEEIDLLEKSGTSRYDSENETKVEVFEDPMACIHEMLSQISGIDKFSRNVVERQKLHFFELRLARYLSYCIDGGLLGAKFIIEDLVSSIGMTSRNVDSKIRQVLDYLLHVRSKDMTEDYTQLKLVNLLQDPGFVKEYCFVPSVMARFVNSGYCARLVPAGKEALYVEFLMNLLTLPAKNNFGQRSQLRISILQQVLHATGDSIKRDYYIQMIPLLVEIFSGNEVDDDNTGSKYSGAILLNLCFSNDVLKGELVKAGVSSAIIKKLRKRDDLQLTKICLSLIVNISKDPSHRQVLIADGILPIIADALHESLENFRPLNQELILQRNRGQNQHIVNSTQSSDWDVLPIILGVIGQLSNENDVKNMFVSNWCVLDHMLYLFHNLEVYVGSNNDIICKIIFCIKQLSGSNWIVQLRVGKHCIPTLIEIISTPTNKKERREVSTTKFIQYYSYWVPSQTVSSSSDSSIFLSGINGDVIFHSLLLLETLSHYHPNCIEMVSCGIENALDLCLESYCVDTIVIKLNYLKDIVRKVALANISLQ</sequence>
<evidence type="ECO:0000256" key="1">
    <source>
        <dbReference type="SAM" id="MobiDB-lite"/>
    </source>
</evidence>
<comment type="caution">
    <text evidence="2">The sequence shown here is derived from an EMBL/GenBank/DDBJ whole genome shotgun (WGS) entry which is preliminary data.</text>
</comment>
<proteinExistence type="predicted"/>
<dbReference type="EMBL" id="JAPCXC010000075">
    <property type="protein sequence ID" value="KAJ1606532.1"/>
    <property type="molecule type" value="Genomic_DNA"/>
</dbReference>
<reference evidence="2" key="1">
    <citation type="submission" date="2022-10" db="EMBL/GenBank/DDBJ databases">
        <title>Adaptive evolution leads to modifications in subtelomeric GC content in a zoonotic Cryptosporidium species.</title>
        <authorList>
            <person name="Li J."/>
            <person name="Feng Y."/>
            <person name="Xiao L."/>
        </authorList>
    </citation>
    <scope>NUCLEOTIDE SEQUENCE</scope>
    <source>
        <strain evidence="2">33844</strain>
    </source>
</reference>
<dbReference type="OrthoDB" id="364513at2759"/>
<accession>A0A9D5DIW0</accession>
<gene>
    <name evidence="2" type="ORF">OJ253_2712</name>
</gene>
<dbReference type="InterPro" id="IPR011989">
    <property type="entry name" value="ARM-like"/>
</dbReference>